<evidence type="ECO:0000313" key="4">
    <source>
        <dbReference type="Proteomes" id="UP000397656"/>
    </source>
</evidence>
<protein>
    <recommendedName>
        <fullName evidence="2">Antitoxin</fullName>
    </recommendedName>
</protein>
<proteinExistence type="inferred from homology"/>
<dbReference type="AlphaFoldDB" id="A0A643FZI9"/>
<dbReference type="InterPro" id="IPR006442">
    <property type="entry name" value="Antitoxin_Phd/YefM"/>
</dbReference>
<dbReference type="NCBIfam" id="TIGR01552">
    <property type="entry name" value="phd_fam"/>
    <property type="match status" value="1"/>
</dbReference>
<comment type="function">
    <text evidence="2">Antitoxin component of a type II toxin-antitoxin (TA) system.</text>
</comment>
<name>A0A643FZI9_9BURK</name>
<evidence type="ECO:0000256" key="1">
    <source>
        <dbReference type="ARBA" id="ARBA00009981"/>
    </source>
</evidence>
<comment type="similarity">
    <text evidence="1 2">Belongs to the phD/YefM antitoxin family.</text>
</comment>
<organism evidence="3 4">
    <name type="scientific">Cupriavidus basilensis</name>
    <dbReference type="NCBI Taxonomy" id="68895"/>
    <lineage>
        <taxon>Bacteria</taxon>
        <taxon>Pseudomonadati</taxon>
        <taxon>Pseudomonadota</taxon>
        <taxon>Betaproteobacteria</taxon>
        <taxon>Burkholderiales</taxon>
        <taxon>Burkholderiaceae</taxon>
        <taxon>Cupriavidus</taxon>
    </lineage>
</organism>
<evidence type="ECO:0000256" key="2">
    <source>
        <dbReference type="RuleBase" id="RU362080"/>
    </source>
</evidence>
<dbReference type="Proteomes" id="UP000397656">
    <property type="component" value="Plasmid pRK1-2"/>
</dbReference>
<dbReference type="RefSeq" id="WP_150984850.1">
    <property type="nucleotide sequence ID" value="NZ_CP062806.1"/>
</dbReference>
<sequence length="151" mass="16495">MTVAPRVENAGEASKERGNSEDPMPLQPGRATPHFSSRQHGFARRDCGRPPDFSKGARLVSTLKGYGMTESQWVISVTKFSANPSRALEAAQEQPVLITKHQRPHAYLVSAECWVEMRTLLANDRAEKAEKVNGDSAIKQVSISGTSCGNE</sequence>
<accession>A0A643FZI9</accession>
<reference evidence="3 4" key="1">
    <citation type="submission" date="2020-10" db="EMBL/GenBank/DDBJ databases">
        <title>Complete genome sequence of Cupriavidus basilensis CCUG 49340T.</title>
        <authorList>
            <person name="Salva-Serra F."/>
            <person name="Donoso R.A."/>
            <person name="Cho K.H."/>
            <person name="Yoo J.A."/>
            <person name="Lee K."/>
            <person name="Yoon S.-H."/>
            <person name="Perez-Pantoja D."/>
            <person name="Moore E.R.B."/>
        </authorList>
    </citation>
    <scope>NUCLEOTIDE SEQUENCE [LARGE SCALE GENOMIC DNA]</scope>
    <source>
        <strain evidence="4">CCUG 49340</strain>
        <plasmid evidence="3 4">pRK1-2</plasmid>
    </source>
</reference>
<dbReference type="Pfam" id="PF02604">
    <property type="entry name" value="PhdYeFM_antitox"/>
    <property type="match status" value="1"/>
</dbReference>
<geneLocation type="plasmid" evidence="3 4">
    <name>pRK1-2</name>
</geneLocation>
<keyword evidence="3" id="KW-0614">Plasmid</keyword>
<dbReference type="SUPFAM" id="SSF143120">
    <property type="entry name" value="YefM-like"/>
    <property type="match status" value="1"/>
</dbReference>
<evidence type="ECO:0000313" key="3">
    <source>
        <dbReference type="EMBL" id="QOT81985.1"/>
    </source>
</evidence>
<dbReference type="EMBL" id="CP062806">
    <property type="protein sequence ID" value="QOT81985.1"/>
    <property type="molecule type" value="Genomic_DNA"/>
</dbReference>
<dbReference type="GeneID" id="98406957"/>
<gene>
    <name evidence="3" type="ORF">F7R26_038985</name>
</gene>
<dbReference type="InterPro" id="IPR036165">
    <property type="entry name" value="YefM-like_sf"/>
</dbReference>